<dbReference type="InterPro" id="IPR051219">
    <property type="entry name" value="Heterochromatin_chromo-domain"/>
</dbReference>
<evidence type="ECO:0000256" key="1">
    <source>
        <dbReference type="ARBA" id="ARBA00004123"/>
    </source>
</evidence>
<keyword evidence="6" id="KW-1185">Reference proteome</keyword>
<feature type="region of interest" description="Disordered" evidence="4">
    <location>
        <begin position="1"/>
        <end position="38"/>
    </location>
</feature>
<keyword evidence="3" id="KW-0539">Nucleus</keyword>
<dbReference type="GO" id="GO:0005694">
    <property type="term" value="C:chromosome"/>
    <property type="evidence" value="ECO:0007669"/>
    <property type="project" value="UniProtKB-ARBA"/>
</dbReference>
<name>A0A6J1SSI7_FRAOC</name>
<dbReference type="GeneID" id="113210188"/>
<dbReference type="InterPro" id="IPR008251">
    <property type="entry name" value="Chromo_shadow_dom"/>
</dbReference>
<dbReference type="KEGG" id="foc:113210188"/>
<dbReference type="InterPro" id="IPR016197">
    <property type="entry name" value="Chromo-like_dom_sf"/>
</dbReference>
<dbReference type="InterPro" id="IPR000953">
    <property type="entry name" value="Chromo/chromo_shadow_dom"/>
</dbReference>
<dbReference type="GO" id="GO:0005634">
    <property type="term" value="C:nucleus"/>
    <property type="evidence" value="ECO:0007669"/>
    <property type="project" value="UniProtKB-SubCell"/>
</dbReference>
<dbReference type="PROSITE" id="PS50013">
    <property type="entry name" value="CHROMO_2"/>
    <property type="match status" value="1"/>
</dbReference>
<dbReference type="CDD" id="cd00034">
    <property type="entry name" value="CSD"/>
    <property type="match status" value="1"/>
</dbReference>
<organism evidence="6 7">
    <name type="scientific">Frankliniella occidentalis</name>
    <name type="common">Western flower thrips</name>
    <name type="synonym">Euthrips occidentalis</name>
    <dbReference type="NCBI Taxonomy" id="133901"/>
    <lineage>
        <taxon>Eukaryota</taxon>
        <taxon>Metazoa</taxon>
        <taxon>Ecdysozoa</taxon>
        <taxon>Arthropoda</taxon>
        <taxon>Hexapoda</taxon>
        <taxon>Insecta</taxon>
        <taxon>Pterygota</taxon>
        <taxon>Neoptera</taxon>
        <taxon>Paraneoptera</taxon>
        <taxon>Thysanoptera</taxon>
        <taxon>Terebrantia</taxon>
        <taxon>Thripoidea</taxon>
        <taxon>Thripidae</taxon>
        <taxon>Frankliniella</taxon>
    </lineage>
</organism>
<dbReference type="PANTHER" id="PTHR22812">
    <property type="entry name" value="CHROMOBOX PROTEIN"/>
    <property type="match status" value="1"/>
</dbReference>
<accession>A0A6J1SSI7</accession>
<evidence type="ECO:0000313" key="7">
    <source>
        <dbReference type="RefSeq" id="XP_026283837.1"/>
    </source>
</evidence>
<evidence type="ECO:0000313" key="6">
    <source>
        <dbReference type="Proteomes" id="UP000504606"/>
    </source>
</evidence>
<evidence type="ECO:0000259" key="5">
    <source>
        <dbReference type="PROSITE" id="PS50013"/>
    </source>
</evidence>
<dbReference type="Proteomes" id="UP000504606">
    <property type="component" value="Unplaced"/>
</dbReference>
<dbReference type="AlphaFoldDB" id="A0A6J1SSI7"/>
<dbReference type="RefSeq" id="XP_026283837.1">
    <property type="nucleotide sequence ID" value="XM_026428052.2"/>
</dbReference>
<protein>
    <submittedName>
        <fullName evidence="7">Uncharacterized protein LOC113210188</fullName>
    </submittedName>
</protein>
<dbReference type="SUPFAM" id="SSF54160">
    <property type="entry name" value="Chromo domain-like"/>
    <property type="match status" value="1"/>
</dbReference>
<comment type="subcellular location">
    <subcellularLocation>
        <location evidence="1">Nucleus</location>
    </subcellularLocation>
</comment>
<evidence type="ECO:0000256" key="4">
    <source>
        <dbReference type="SAM" id="MobiDB-lite"/>
    </source>
</evidence>
<feature type="domain" description="Chromo" evidence="5">
    <location>
        <begin position="129"/>
        <end position="188"/>
    </location>
</feature>
<dbReference type="Pfam" id="PF01393">
    <property type="entry name" value="Chromo_shadow"/>
    <property type="match status" value="1"/>
</dbReference>
<evidence type="ECO:0000256" key="3">
    <source>
        <dbReference type="ARBA" id="ARBA00023242"/>
    </source>
</evidence>
<proteinExistence type="predicted"/>
<gene>
    <name evidence="7" type="primary">LOC113210188</name>
</gene>
<feature type="compositionally biased region" description="Basic and acidic residues" evidence="4">
    <location>
        <begin position="17"/>
        <end position="30"/>
    </location>
</feature>
<dbReference type="SMART" id="SM00300">
    <property type="entry name" value="ChSh"/>
    <property type="match status" value="1"/>
</dbReference>
<evidence type="ECO:0000256" key="2">
    <source>
        <dbReference type="ARBA" id="ARBA00022737"/>
    </source>
</evidence>
<reference evidence="7" key="1">
    <citation type="submission" date="2025-08" db="UniProtKB">
        <authorList>
            <consortium name="RefSeq"/>
        </authorList>
    </citation>
    <scope>IDENTIFICATION</scope>
    <source>
        <tissue evidence="7">Whole organism</tissue>
    </source>
</reference>
<feature type="region of interest" description="Disordered" evidence="4">
    <location>
        <begin position="93"/>
        <end position="137"/>
    </location>
</feature>
<dbReference type="OrthoDB" id="433924at2759"/>
<dbReference type="Gene3D" id="2.40.50.40">
    <property type="match status" value="1"/>
</dbReference>
<keyword evidence="2" id="KW-0677">Repeat</keyword>
<dbReference type="FunFam" id="2.40.50.40:FF:000031">
    <property type="entry name" value="Heterochromatin protein 1"/>
    <property type="match status" value="1"/>
</dbReference>
<sequence length="202" mass="22538">MPDDNEGNIGAVTSPDVRSEPFTEEAEKSGGRRPSLVSDFNRRQAYVLNYEHIAADAGRRDMQQVLFDPGDIADEATEVVVDAYVIKVPRADRPARRTPARGPPAPAARLADDGDDDDEDPPQGFDRGLEPEKILGGTFTPNGELAFLMKWKRDAVCDLVPSSEANRRCPLVVLRFYAERLALWSQEDPEFFSTLFKEINEE</sequence>